<evidence type="ECO:0000313" key="1">
    <source>
        <dbReference type="EMBL" id="MEQ2300114.1"/>
    </source>
</evidence>
<keyword evidence="2" id="KW-1185">Reference proteome</keyword>
<proteinExistence type="predicted"/>
<accession>A0ABV0Z1R2</accession>
<dbReference type="Proteomes" id="UP001469553">
    <property type="component" value="Unassembled WGS sequence"/>
</dbReference>
<gene>
    <name evidence="1" type="primary">CPNE9_2</name>
    <name evidence="1" type="ORF">AMECASPLE_021991</name>
</gene>
<organism evidence="1 2">
    <name type="scientific">Ameca splendens</name>
    <dbReference type="NCBI Taxonomy" id="208324"/>
    <lineage>
        <taxon>Eukaryota</taxon>
        <taxon>Metazoa</taxon>
        <taxon>Chordata</taxon>
        <taxon>Craniata</taxon>
        <taxon>Vertebrata</taxon>
        <taxon>Euteleostomi</taxon>
        <taxon>Actinopterygii</taxon>
        <taxon>Neopterygii</taxon>
        <taxon>Teleostei</taxon>
        <taxon>Neoteleostei</taxon>
        <taxon>Acanthomorphata</taxon>
        <taxon>Ovalentaria</taxon>
        <taxon>Atherinomorphae</taxon>
        <taxon>Cyprinodontiformes</taxon>
        <taxon>Goodeidae</taxon>
        <taxon>Ameca</taxon>
    </lineage>
</organism>
<dbReference type="PANTHER" id="PTHR10857:SF112">
    <property type="entry name" value="COPINE-9"/>
    <property type="match status" value="1"/>
</dbReference>
<name>A0ABV0Z1R2_9TELE</name>
<dbReference type="PANTHER" id="PTHR10857">
    <property type="entry name" value="COPINE"/>
    <property type="match status" value="1"/>
</dbReference>
<dbReference type="InterPro" id="IPR045052">
    <property type="entry name" value="Copine"/>
</dbReference>
<reference evidence="1 2" key="1">
    <citation type="submission" date="2021-06" db="EMBL/GenBank/DDBJ databases">
        <authorList>
            <person name="Palmer J.M."/>
        </authorList>
    </citation>
    <scope>NUCLEOTIDE SEQUENCE [LARGE SCALE GENOMIC DNA]</scope>
    <source>
        <strain evidence="1 2">AS_MEX2019</strain>
        <tissue evidence="1">Muscle</tissue>
    </source>
</reference>
<dbReference type="EMBL" id="JAHRIP010048955">
    <property type="protein sequence ID" value="MEQ2300114.1"/>
    <property type="molecule type" value="Genomic_DNA"/>
</dbReference>
<comment type="caution">
    <text evidence="1">The sequence shown here is derived from an EMBL/GenBank/DDBJ whole genome shotgun (WGS) entry which is preliminary data.</text>
</comment>
<sequence>MRAQTDTPESRQCVYPVGWLAGVQLETLSSGIPGKKCGVIILTAEELSNCRDIATMQLCANKLDKKDFFGKSDPFLVFYRSNEDGT</sequence>
<evidence type="ECO:0000313" key="2">
    <source>
        <dbReference type="Proteomes" id="UP001469553"/>
    </source>
</evidence>
<protein>
    <submittedName>
        <fullName evidence="1">Copine-9</fullName>
    </submittedName>
</protein>